<dbReference type="PROSITE" id="PS51677">
    <property type="entry name" value="NODB"/>
    <property type="match status" value="1"/>
</dbReference>
<keyword evidence="1" id="KW-0732">Signal</keyword>
<organism evidence="4 5">
    <name type="scientific">candidate division WWE3 bacterium GW2011_GWB1_44_4</name>
    <dbReference type="NCBI Taxonomy" id="1619116"/>
    <lineage>
        <taxon>Bacteria</taxon>
        <taxon>Katanobacteria</taxon>
    </lineage>
</organism>
<dbReference type="InterPro" id="IPR011330">
    <property type="entry name" value="Glyco_hydro/deAcase_b/a-brl"/>
</dbReference>
<dbReference type="CDD" id="cd10918">
    <property type="entry name" value="CE4_NodB_like_5s_6s"/>
    <property type="match status" value="1"/>
</dbReference>
<protein>
    <submittedName>
        <fullName evidence="4">Polysaccharide deacetylase</fullName>
    </submittedName>
</protein>
<sequence length="306" mass="33568">MADSLSSGGSFRKEVRVQIPPPAPAMPSLDSKSNIIYPIFLILVGLTASFVYMRTRNGIRLELPFFTKTEVAKPILPPAAPAKAKIPVLVYHYVEVVQNKDDFIRRSLAITPATFESHIKSLVEDGYTFYFVRDISDVLTASKAAKAVVLTFDDGYGDFYTDAFPILKKYNVKSTVFINSGLINQPNYMTKPQVLELAKSSIVELGGHGYSHLNLVQVEKALATTTVETDREKLKTDYGVTAVSFCYPYGAYNATIQQIVKNAGYTYGVTLDPGWILSTDNLLAIPRVKPGAAGTGSLAEYLNSLN</sequence>
<evidence type="ECO:0000256" key="1">
    <source>
        <dbReference type="ARBA" id="ARBA00022729"/>
    </source>
</evidence>
<keyword evidence="2" id="KW-0812">Transmembrane</keyword>
<keyword evidence="2" id="KW-0472">Membrane</keyword>
<feature type="transmembrane region" description="Helical" evidence="2">
    <location>
        <begin position="35"/>
        <end position="53"/>
    </location>
</feature>
<evidence type="ECO:0000259" key="3">
    <source>
        <dbReference type="PROSITE" id="PS51677"/>
    </source>
</evidence>
<dbReference type="InterPro" id="IPR002509">
    <property type="entry name" value="NODB_dom"/>
</dbReference>
<keyword evidence="2" id="KW-1133">Transmembrane helix</keyword>
<dbReference type="Gene3D" id="3.20.20.370">
    <property type="entry name" value="Glycoside hydrolase/deacetylase"/>
    <property type="match status" value="1"/>
</dbReference>
<dbReference type="PANTHER" id="PTHR34216:SF7">
    <property type="entry name" value="POLY-BETA-1,6-N-ACETYL-D-GLUCOSAMINE N-DEACETYLASE"/>
    <property type="match status" value="1"/>
</dbReference>
<feature type="domain" description="NodB homology" evidence="3">
    <location>
        <begin position="146"/>
        <end position="306"/>
    </location>
</feature>
<dbReference type="InterPro" id="IPR051398">
    <property type="entry name" value="Polysacch_Deacetylase"/>
</dbReference>
<dbReference type="Pfam" id="PF01522">
    <property type="entry name" value="Polysacc_deac_1"/>
    <property type="match status" value="1"/>
</dbReference>
<dbReference type="EMBL" id="LCJD01000013">
    <property type="protein sequence ID" value="KKT69756.1"/>
    <property type="molecule type" value="Genomic_DNA"/>
</dbReference>
<reference evidence="4 5" key="1">
    <citation type="journal article" date="2015" name="Nature">
        <title>rRNA introns, odd ribosomes, and small enigmatic genomes across a large radiation of phyla.</title>
        <authorList>
            <person name="Brown C.T."/>
            <person name="Hug L.A."/>
            <person name="Thomas B.C."/>
            <person name="Sharon I."/>
            <person name="Castelle C.J."/>
            <person name="Singh A."/>
            <person name="Wilkins M.J."/>
            <person name="Williams K.H."/>
            <person name="Banfield J.F."/>
        </authorList>
    </citation>
    <scope>NUCLEOTIDE SEQUENCE [LARGE SCALE GENOMIC DNA]</scope>
</reference>
<evidence type="ECO:0000313" key="4">
    <source>
        <dbReference type="EMBL" id="KKT69756.1"/>
    </source>
</evidence>
<evidence type="ECO:0000313" key="5">
    <source>
        <dbReference type="Proteomes" id="UP000034783"/>
    </source>
</evidence>
<dbReference type="GO" id="GO:0005975">
    <property type="term" value="P:carbohydrate metabolic process"/>
    <property type="evidence" value="ECO:0007669"/>
    <property type="project" value="InterPro"/>
</dbReference>
<dbReference type="SUPFAM" id="SSF88713">
    <property type="entry name" value="Glycoside hydrolase/deacetylase"/>
    <property type="match status" value="1"/>
</dbReference>
<evidence type="ECO:0000256" key="2">
    <source>
        <dbReference type="SAM" id="Phobius"/>
    </source>
</evidence>
<dbReference type="AlphaFoldDB" id="A0A0G1JDR0"/>
<dbReference type="GO" id="GO:0016810">
    <property type="term" value="F:hydrolase activity, acting on carbon-nitrogen (but not peptide) bonds"/>
    <property type="evidence" value="ECO:0007669"/>
    <property type="project" value="InterPro"/>
</dbReference>
<gene>
    <name evidence="4" type="ORF">UW65_C0013G0006</name>
</gene>
<accession>A0A0G1JDR0</accession>
<proteinExistence type="predicted"/>
<name>A0A0G1JDR0_UNCKA</name>
<dbReference type="PANTHER" id="PTHR34216">
    <property type="match status" value="1"/>
</dbReference>
<comment type="caution">
    <text evidence="4">The sequence shown here is derived from an EMBL/GenBank/DDBJ whole genome shotgun (WGS) entry which is preliminary data.</text>
</comment>
<dbReference type="Proteomes" id="UP000034783">
    <property type="component" value="Unassembled WGS sequence"/>
</dbReference>